<comment type="caution">
    <text evidence="1">The sequence shown here is derived from an EMBL/GenBank/DDBJ whole genome shotgun (WGS) entry which is preliminary data.</text>
</comment>
<dbReference type="EMBL" id="CM055108">
    <property type="protein sequence ID" value="KAJ7526129.1"/>
    <property type="molecule type" value="Genomic_DNA"/>
</dbReference>
<gene>
    <name evidence="1" type="ORF">O6H91_17G083200</name>
</gene>
<organism evidence="1 2">
    <name type="scientific">Diphasiastrum complanatum</name>
    <name type="common">Issler's clubmoss</name>
    <name type="synonym">Lycopodium complanatum</name>
    <dbReference type="NCBI Taxonomy" id="34168"/>
    <lineage>
        <taxon>Eukaryota</taxon>
        <taxon>Viridiplantae</taxon>
        <taxon>Streptophyta</taxon>
        <taxon>Embryophyta</taxon>
        <taxon>Tracheophyta</taxon>
        <taxon>Lycopodiopsida</taxon>
        <taxon>Lycopodiales</taxon>
        <taxon>Lycopodiaceae</taxon>
        <taxon>Lycopodioideae</taxon>
        <taxon>Diphasiastrum</taxon>
    </lineage>
</organism>
<dbReference type="Proteomes" id="UP001162992">
    <property type="component" value="Chromosome 17"/>
</dbReference>
<evidence type="ECO:0000313" key="2">
    <source>
        <dbReference type="Proteomes" id="UP001162992"/>
    </source>
</evidence>
<sequence length="576" mass="60742">MQHGGCKHLHFYLLSIWLILVTVPAQASSGESFGLKLIHKYSDEAKTLMKHRNGGNVEHWPSMGSSSFYQILHEHDIARHGRKLSTYDTLIFSEGNETAQLQDQFGGIYYTVVDLGTPFKTFVVALDTGSDLFWVPCQCKKCAPLSAPGYSGLASVMNAYSPAASVTSQPVNCSNNLCDLRSTCKSGIDQCPYTIHYGSSNTSTSGTLVEDVMHFSRGDLSKAPPISVPIIFGCGEVQTGALLQGSSPDGLLGLGRGGISVPGLLATAALVQDSFSMCFGADSSGRIFFGDKGDPAQQTTSFMQLTDPNTYYSIGLEQILVGNQGILWNSAMIFDSGTSFTYFPPTVYQAVTKAFDSQIQLKRMAAASLGLPFEFCYSTSASGKLLIPDFNVSLILNGGAKFSVLNPYVVLVDQNTNKPAALCLAFLSGSPAIIGVNFMIGYRIVFDRQALKLGWLPSDCYNAVGASGPETSPAPSLGPVAISPATSPSSVVPPSSLQPPSSAPSFSHSPSASPSSSSPIASSPIQSSGAPDQISPTTSKPGTPPTTGISSFGARMQPHTFVLAAFSVGLIMLTGF</sequence>
<protein>
    <submittedName>
        <fullName evidence="1">Uncharacterized protein</fullName>
    </submittedName>
</protein>
<reference evidence="2" key="1">
    <citation type="journal article" date="2024" name="Proc. Natl. Acad. Sci. U.S.A.">
        <title>Extraordinary preservation of gene collinearity over three hundred million years revealed in homosporous lycophytes.</title>
        <authorList>
            <person name="Li C."/>
            <person name="Wickell D."/>
            <person name="Kuo L.Y."/>
            <person name="Chen X."/>
            <person name="Nie B."/>
            <person name="Liao X."/>
            <person name="Peng D."/>
            <person name="Ji J."/>
            <person name="Jenkins J."/>
            <person name="Williams M."/>
            <person name="Shu S."/>
            <person name="Plott C."/>
            <person name="Barry K."/>
            <person name="Rajasekar S."/>
            <person name="Grimwood J."/>
            <person name="Han X."/>
            <person name="Sun S."/>
            <person name="Hou Z."/>
            <person name="He W."/>
            <person name="Dai G."/>
            <person name="Sun C."/>
            <person name="Schmutz J."/>
            <person name="Leebens-Mack J.H."/>
            <person name="Li F.W."/>
            <person name="Wang L."/>
        </authorList>
    </citation>
    <scope>NUCLEOTIDE SEQUENCE [LARGE SCALE GENOMIC DNA]</scope>
    <source>
        <strain evidence="2">cv. PW_Plant_1</strain>
    </source>
</reference>
<evidence type="ECO:0000313" key="1">
    <source>
        <dbReference type="EMBL" id="KAJ7526129.1"/>
    </source>
</evidence>
<keyword evidence="2" id="KW-1185">Reference proteome</keyword>
<proteinExistence type="predicted"/>
<name>A0ACC2B8K8_DIPCM</name>
<accession>A0ACC2B8K8</accession>